<name>A0A8D8LNJ7_9HEMI</name>
<reference evidence="1" key="1">
    <citation type="submission" date="2021-05" db="EMBL/GenBank/DDBJ databases">
        <authorList>
            <person name="Alioto T."/>
            <person name="Alioto T."/>
            <person name="Gomez Garrido J."/>
        </authorList>
    </citation>
    <scope>NUCLEOTIDE SEQUENCE</scope>
</reference>
<organism evidence="1">
    <name type="scientific">Cacopsylla melanoneura</name>
    <dbReference type="NCBI Taxonomy" id="428564"/>
    <lineage>
        <taxon>Eukaryota</taxon>
        <taxon>Metazoa</taxon>
        <taxon>Ecdysozoa</taxon>
        <taxon>Arthropoda</taxon>
        <taxon>Hexapoda</taxon>
        <taxon>Insecta</taxon>
        <taxon>Pterygota</taxon>
        <taxon>Neoptera</taxon>
        <taxon>Paraneoptera</taxon>
        <taxon>Hemiptera</taxon>
        <taxon>Sternorrhyncha</taxon>
        <taxon>Psylloidea</taxon>
        <taxon>Psyllidae</taxon>
        <taxon>Psyllinae</taxon>
        <taxon>Cacopsylla</taxon>
    </lineage>
</organism>
<accession>A0A8D8LNJ7</accession>
<dbReference type="AlphaFoldDB" id="A0A8D8LNJ7"/>
<sequence>MKVSSCSCFRLKKRYCSKHVLLAGKSCSSKCFHMDFIVTSSLIPSIKSFVSGSNASFSNATFSFSSLACSSLATRYSSNDLLKSPISFFDRVLKWNFGSGTFILSAVSTLRSHRNNFILSSEFTFS</sequence>
<protein>
    <submittedName>
        <fullName evidence="1">Uncharacterized protein</fullName>
    </submittedName>
</protein>
<proteinExistence type="predicted"/>
<evidence type="ECO:0000313" key="1">
    <source>
        <dbReference type="EMBL" id="CAG6612341.1"/>
    </source>
</evidence>
<dbReference type="EMBL" id="HBUF01024329">
    <property type="protein sequence ID" value="CAG6612341.1"/>
    <property type="molecule type" value="Transcribed_RNA"/>
</dbReference>